<dbReference type="Pfam" id="PF00106">
    <property type="entry name" value="adh_short"/>
    <property type="match status" value="1"/>
</dbReference>
<dbReference type="EC" id="1.1.1.-" evidence="5"/>
<gene>
    <name evidence="5" type="ORF">VVAX_05565</name>
</gene>
<dbReference type="PANTHER" id="PTHR45024:SF2">
    <property type="entry name" value="SCP2 DOMAIN-CONTAINING PROTEIN"/>
    <property type="match status" value="1"/>
</dbReference>
<dbReference type="InterPro" id="IPR002347">
    <property type="entry name" value="SDR_fam"/>
</dbReference>
<dbReference type="PANTHER" id="PTHR45024">
    <property type="entry name" value="DEHYDROGENASES, SHORT CHAIN"/>
    <property type="match status" value="1"/>
</dbReference>
<dbReference type="EMBL" id="LR743508">
    <property type="protein sequence ID" value="CAA2109294.1"/>
    <property type="molecule type" value="Genomic_DNA"/>
</dbReference>
<sequence>MKKFLDGRVAIVTGAGSGLGKAHALALASHGARVVVNDVAGAQPGSPGRAVADEIVRAGGSAMADGGDVTDFAQMQAMVARVAGEWGRVDILVNNAGVLRDRTFAKMSLDDFRLVMEVHLMGSVNCVKAVWELMRTQKYGRIVMTTSSSGLYGNFGQSNYSAAKMALVGLMQTLALEGERQDIRVNCLAPTAATAMTEGVLAPDALARLQPASVSPGLIALVGEDAPTRTILLAGAGSFESANITMTRGVFIGGVQDAQDTEEVAAQVRARMEDIRNREGESVPGTGFEQYRLELAKAGIEVALPG</sequence>
<dbReference type="PRINTS" id="PR00081">
    <property type="entry name" value="GDHRDH"/>
</dbReference>
<dbReference type="AlphaFoldDB" id="A0A679J6M8"/>
<organism evidence="5">
    <name type="scientific">Variovorax paradoxus</name>
    <dbReference type="NCBI Taxonomy" id="34073"/>
    <lineage>
        <taxon>Bacteria</taxon>
        <taxon>Pseudomonadati</taxon>
        <taxon>Pseudomonadota</taxon>
        <taxon>Betaproteobacteria</taxon>
        <taxon>Burkholderiales</taxon>
        <taxon>Comamonadaceae</taxon>
        <taxon>Variovorax</taxon>
    </lineage>
</organism>
<evidence type="ECO:0000259" key="4">
    <source>
        <dbReference type="SMART" id="SM00822"/>
    </source>
</evidence>
<feature type="domain" description="Ketoreductase" evidence="4">
    <location>
        <begin position="8"/>
        <end position="203"/>
    </location>
</feature>
<dbReference type="SUPFAM" id="SSF51735">
    <property type="entry name" value="NAD(P)-binding Rossmann-fold domains"/>
    <property type="match status" value="1"/>
</dbReference>
<dbReference type="InterPro" id="IPR057326">
    <property type="entry name" value="KR_dom"/>
</dbReference>
<comment type="similarity">
    <text evidence="1 3">Belongs to the short-chain dehydrogenases/reductases (SDR) family.</text>
</comment>
<dbReference type="InterPro" id="IPR036291">
    <property type="entry name" value="NAD(P)-bd_dom_sf"/>
</dbReference>
<proteinExistence type="inferred from homology"/>
<dbReference type="InterPro" id="IPR051687">
    <property type="entry name" value="Peroxisomal_Beta-Oxidation"/>
</dbReference>
<dbReference type="PRINTS" id="PR00080">
    <property type="entry name" value="SDRFAMILY"/>
</dbReference>
<evidence type="ECO:0000256" key="3">
    <source>
        <dbReference type="RuleBase" id="RU000363"/>
    </source>
</evidence>
<evidence type="ECO:0000256" key="2">
    <source>
        <dbReference type="ARBA" id="ARBA00023002"/>
    </source>
</evidence>
<dbReference type="InterPro" id="IPR020904">
    <property type="entry name" value="Sc_DH/Rdtase_CS"/>
</dbReference>
<dbReference type="RefSeq" id="WP_339093238.1">
    <property type="nucleotide sequence ID" value="NZ_LR743508.1"/>
</dbReference>
<dbReference type="PROSITE" id="PS00061">
    <property type="entry name" value="ADH_SHORT"/>
    <property type="match status" value="1"/>
</dbReference>
<dbReference type="GO" id="GO:0016491">
    <property type="term" value="F:oxidoreductase activity"/>
    <property type="evidence" value="ECO:0007669"/>
    <property type="project" value="UniProtKB-KW"/>
</dbReference>
<evidence type="ECO:0000256" key="1">
    <source>
        <dbReference type="ARBA" id="ARBA00006484"/>
    </source>
</evidence>
<reference evidence="5" key="1">
    <citation type="submission" date="2019-12" db="EMBL/GenBank/DDBJ databases">
        <authorList>
            <person name="Cremers G."/>
        </authorList>
    </citation>
    <scope>NUCLEOTIDE SEQUENCE</scope>
    <source>
        <strain evidence="5">Vvax</strain>
    </source>
</reference>
<protein>
    <submittedName>
        <fullName evidence="5">Short-chain type dehydrogenase/reductase</fullName>
        <ecNumber evidence="5">1.1.1.-</ecNumber>
    </submittedName>
</protein>
<name>A0A679J6M8_VARPD</name>
<accession>A0A679J6M8</accession>
<evidence type="ECO:0000313" key="5">
    <source>
        <dbReference type="EMBL" id="CAA2109294.1"/>
    </source>
</evidence>
<dbReference type="Gene3D" id="3.40.50.720">
    <property type="entry name" value="NAD(P)-binding Rossmann-like Domain"/>
    <property type="match status" value="1"/>
</dbReference>
<keyword evidence="2 5" id="KW-0560">Oxidoreductase</keyword>
<dbReference type="SMART" id="SM00822">
    <property type="entry name" value="PKS_KR"/>
    <property type="match status" value="1"/>
</dbReference>